<dbReference type="InterPro" id="IPR036650">
    <property type="entry name" value="CAT_RNA-bd_dom_sf"/>
</dbReference>
<dbReference type="GO" id="GO:0006355">
    <property type="term" value="P:regulation of DNA-templated transcription"/>
    <property type="evidence" value="ECO:0007669"/>
    <property type="project" value="InterPro"/>
</dbReference>
<comment type="caution">
    <text evidence="3">The sequence shown here is derived from an EMBL/GenBank/DDBJ whole genome shotgun (WGS) entry which is preliminary data.</text>
</comment>
<dbReference type="PANTHER" id="PTHR30185:SF15">
    <property type="entry name" value="CRYPTIC BETA-GLUCOSIDE BGL OPERON ANTITERMINATOR"/>
    <property type="match status" value="1"/>
</dbReference>
<reference evidence="3 4" key="1">
    <citation type="submission" date="2018-10" db="EMBL/GenBank/DDBJ databases">
        <title>Kocuria sp. M5W7-7, whole genome shotgun sequence.</title>
        <authorList>
            <person name="Tuo L."/>
        </authorList>
    </citation>
    <scope>NUCLEOTIDE SEQUENCE [LARGE SCALE GENOMIC DNA]</scope>
    <source>
        <strain evidence="3 4">M5W7-7</strain>
    </source>
</reference>
<feature type="domain" description="PRD" evidence="2">
    <location>
        <begin position="171"/>
        <end position="280"/>
    </location>
</feature>
<dbReference type="GO" id="GO:0003723">
    <property type="term" value="F:RNA binding"/>
    <property type="evidence" value="ECO:0007669"/>
    <property type="project" value="InterPro"/>
</dbReference>
<dbReference type="Gene3D" id="2.30.24.10">
    <property type="entry name" value="CAT RNA-binding domain"/>
    <property type="match status" value="1"/>
</dbReference>
<dbReference type="AlphaFoldDB" id="A0A3N3ZSG4"/>
<dbReference type="SUPFAM" id="SSF50151">
    <property type="entry name" value="SacY-like RNA-binding domain"/>
    <property type="match status" value="1"/>
</dbReference>
<dbReference type="SUPFAM" id="SSF63520">
    <property type="entry name" value="PTS-regulatory domain, PRD"/>
    <property type="match status" value="2"/>
</dbReference>
<evidence type="ECO:0000259" key="2">
    <source>
        <dbReference type="PROSITE" id="PS51372"/>
    </source>
</evidence>
<keyword evidence="1" id="KW-0677">Repeat</keyword>
<dbReference type="InterPro" id="IPR004341">
    <property type="entry name" value="CAT_RNA-bd_dom"/>
</dbReference>
<dbReference type="Proteomes" id="UP000270616">
    <property type="component" value="Unassembled WGS sequence"/>
</dbReference>
<dbReference type="EMBL" id="RKMF01000003">
    <property type="protein sequence ID" value="ROZ64403.1"/>
    <property type="molecule type" value="Genomic_DNA"/>
</dbReference>
<dbReference type="SMART" id="SM01061">
    <property type="entry name" value="CAT_RBD"/>
    <property type="match status" value="1"/>
</dbReference>
<gene>
    <name evidence="3" type="ORF">EDL96_03555</name>
</gene>
<name>A0A3N3ZSG4_9MICC</name>
<proteinExistence type="predicted"/>
<evidence type="ECO:0000313" key="4">
    <source>
        <dbReference type="Proteomes" id="UP000270616"/>
    </source>
</evidence>
<dbReference type="InterPro" id="IPR011608">
    <property type="entry name" value="PRD"/>
</dbReference>
<dbReference type="Gene3D" id="1.10.1790.10">
    <property type="entry name" value="PRD domain"/>
    <property type="match status" value="2"/>
</dbReference>
<protein>
    <submittedName>
        <fullName evidence="3">PRD domain-containing protein</fullName>
    </submittedName>
</protein>
<dbReference type="OrthoDB" id="9813552at2"/>
<evidence type="ECO:0000313" key="3">
    <source>
        <dbReference type="EMBL" id="ROZ64403.1"/>
    </source>
</evidence>
<evidence type="ECO:0000256" key="1">
    <source>
        <dbReference type="ARBA" id="ARBA00022737"/>
    </source>
</evidence>
<dbReference type="Pfam" id="PF00874">
    <property type="entry name" value="PRD"/>
    <property type="match status" value="2"/>
</dbReference>
<dbReference type="Pfam" id="PF03123">
    <property type="entry name" value="CAT_RBD"/>
    <property type="match status" value="1"/>
</dbReference>
<dbReference type="PANTHER" id="PTHR30185">
    <property type="entry name" value="CRYPTIC BETA-GLUCOSIDE BGL OPERON ANTITERMINATOR"/>
    <property type="match status" value="1"/>
</dbReference>
<feature type="domain" description="PRD" evidence="2">
    <location>
        <begin position="65"/>
        <end position="170"/>
    </location>
</feature>
<dbReference type="InterPro" id="IPR036634">
    <property type="entry name" value="PRD_sf"/>
</dbReference>
<sequence length="280" mass="30493">MEILRVFNNNVVLARSARGDDVVLTGRGLGFQAKPGQTVDESKVVRTFAPVDGRDVDHLGQLVAAVPPEHVKLAVVALEAAGLSEVVENSPSLLVTLSDHLSFAIKRVRENIRLDYPLETEVGHLFPTELQQARQVLAAVNAESEVQLPDGEAVAIALHLVNVGFTTGDLSYTYKLTGILQQLLDVVGEAYGRRLDNTSISVARFITHLRYLFVRIQSGKQLEGEPSAVGTAIRESQPEAYRTAELVATLLDLRLDTTVTPDETAYLALHIARVVSDPRV</sequence>
<keyword evidence="4" id="KW-1185">Reference proteome</keyword>
<accession>A0A3N3ZSG4</accession>
<organism evidence="3 4">
    <name type="scientific">Kocuria soli</name>
    <dbReference type="NCBI Taxonomy" id="2485125"/>
    <lineage>
        <taxon>Bacteria</taxon>
        <taxon>Bacillati</taxon>
        <taxon>Actinomycetota</taxon>
        <taxon>Actinomycetes</taxon>
        <taxon>Micrococcales</taxon>
        <taxon>Micrococcaceae</taxon>
        <taxon>Kocuria</taxon>
    </lineage>
</organism>
<dbReference type="InterPro" id="IPR050661">
    <property type="entry name" value="BglG_antiterminators"/>
</dbReference>
<dbReference type="PROSITE" id="PS51372">
    <property type="entry name" value="PRD_2"/>
    <property type="match status" value="2"/>
</dbReference>